<dbReference type="CDD" id="cd12148">
    <property type="entry name" value="fungal_TF_MHR"/>
    <property type="match status" value="1"/>
</dbReference>
<dbReference type="Pfam" id="PF04082">
    <property type="entry name" value="Fungal_trans"/>
    <property type="match status" value="1"/>
</dbReference>
<dbReference type="GO" id="GO:0008270">
    <property type="term" value="F:zinc ion binding"/>
    <property type="evidence" value="ECO:0007669"/>
    <property type="project" value="InterPro"/>
</dbReference>
<dbReference type="OrthoDB" id="4223220at2759"/>
<evidence type="ECO:0000256" key="1">
    <source>
        <dbReference type="ARBA" id="ARBA00023242"/>
    </source>
</evidence>
<evidence type="ECO:0000259" key="3">
    <source>
        <dbReference type="Pfam" id="PF04082"/>
    </source>
</evidence>
<dbReference type="InterPro" id="IPR053181">
    <property type="entry name" value="EcdB-like_regulator"/>
</dbReference>
<organism evidence="4 5">
    <name type="scientific">Aspergillus fumigatus (strain CBS 144.89 / FGSC A1163 / CEA10)</name>
    <name type="common">Neosartorya fumigata</name>
    <dbReference type="NCBI Taxonomy" id="451804"/>
    <lineage>
        <taxon>Eukaryota</taxon>
        <taxon>Fungi</taxon>
        <taxon>Dikarya</taxon>
        <taxon>Ascomycota</taxon>
        <taxon>Pezizomycotina</taxon>
        <taxon>Eurotiomycetes</taxon>
        <taxon>Eurotiomycetidae</taxon>
        <taxon>Eurotiales</taxon>
        <taxon>Aspergillaceae</taxon>
        <taxon>Aspergillus</taxon>
        <taxon>Aspergillus subgen. Fumigati</taxon>
    </lineage>
</organism>
<feature type="region of interest" description="Disordered" evidence="2">
    <location>
        <begin position="286"/>
        <end position="314"/>
    </location>
</feature>
<dbReference type="HOGENOM" id="CLU_036824_1_1_1"/>
<dbReference type="PhylomeDB" id="B0Y175"/>
<keyword evidence="1" id="KW-0539">Nucleus</keyword>
<dbReference type="EMBL" id="DS499597">
    <property type="protein sequence ID" value="EDP50893.1"/>
    <property type="molecule type" value="Genomic_DNA"/>
</dbReference>
<sequence length="519" mass="57248">MSVASAGDDVTGSGPSARPASIRGWLVCTGKPLSLHHHILILEPRLQSSTLVHDAPLVGGPQNCPPLVIKSPHLMQILGLPKDLASVLYRLEIAAPQTAESPVEWTHTSSPEVYVLQICKSKATQLTSDSILLRFQDQVHRWCPVLHHDFTRHFVESNAAGFPYSQKSCLSLLVASLASLDDYRSLSSHYKAAQSMIPIVIQESSVTSVQCLVLFSIYCAVLLQPRQAYEYIQAASLKLQPLLNSPYFAEGSPEPHLLSRLYWTIHLIESQLTKTPLPTSVDAWNYSSGSSQPSTPSSSAVPLSRDSPVESPQMFSRLSTELNLQLILNNYASSVTDMRSCYNDGSLHVENTVSPGNPLDPLPALASTCKGSDSPNSPHPSQHMDDPVCQAKSHLYEAMLYWPVIYRVIMDGSADHELLPYASLFFESVISFLGAARIAIRVCPLKAWFFGSSIYIVSVATIKALEVQFLRLLAPPRTWEYLKGSVDALHRPSQLSPSVQYMRDSLKERLEMAKLQKSD</sequence>
<feature type="compositionally biased region" description="Polar residues" evidence="2">
    <location>
        <begin position="369"/>
        <end position="380"/>
    </location>
</feature>
<dbReference type="AlphaFoldDB" id="B0Y175"/>
<protein>
    <recommendedName>
        <fullName evidence="3">Xylanolytic transcriptional activator regulatory domain-containing protein</fullName>
    </recommendedName>
</protein>
<dbReference type="InterPro" id="IPR007219">
    <property type="entry name" value="XnlR_reg_dom"/>
</dbReference>
<keyword evidence="5" id="KW-1185">Reference proteome</keyword>
<proteinExistence type="predicted"/>
<evidence type="ECO:0000313" key="4">
    <source>
        <dbReference type="EMBL" id="EDP50893.1"/>
    </source>
</evidence>
<evidence type="ECO:0000313" key="5">
    <source>
        <dbReference type="Proteomes" id="UP000001699"/>
    </source>
</evidence>
<name>B0Y175_ASPFC</name>
<dbReference type="PANTHER" id="PTHR47785">
    <property type="entry name" value="ZN(II)2CYS6 TRANSCRIPTION FACTOR (EUROFUNG)-RELATED-RELATED"/>
    <property type="match status" value="1"/>
</dbReference>
<dbReference type="GO" id="GO:0006351">
    <property type="term" value="P:DNA-templated transcription"/>
    <property type="evidence" value="ECO:0007669"/>
    <property type="project" value="InterPro"/>
</dbReference>
<dbReference type="VEuPathDB" id="FungiDB:AFUB_048940"/>
<feature type="domain" description="Xylanolytic transcriptional activator regulatory" evidence="3">
    <location>
        <begin position="134"/>
        <end position="271"/>
    </location>
</feature>
<reference evidence="4 5" key="1">
    <citation type="journal article" date="2008" name="PLoS Genet.">
        <title>Genomic islands in the pathogenic filamentous fungus Aspergillus fumigatus.</title>
        <authorList>
            <person name="Fedorova N.D."/>
            <person name="Khaldi N."/>
            <person name="Joardar V.S."/>
            <person name="Maiti R."/>
            <person name="Amedeo P."/>
            <person name="Anderson M.J."/>
            <person name="Crabtree J."/>
            <person name="Silva J.C."/>
            <person name="Badger J.H."/>
            <person name="Albarraq A."/>
            <person name="Angiuoli S."/>
            <person name="Bussey H."/>
            <person name="Bowyer P."/>
            <person name="Cotty P.J."/>
            <person name="Dyer P.S."/>
            <person name="Egan A."/>
            <person name="Galens K."/>
            <person name="Fraser-Liggett C.M."/>
            <person name="Haas B.J."/>
            <person name="Inman J.M."/>
            <person name="Kent R."/>
            <person name="Lemieux S."/>
            <person name="Malavazi I."/>
            <person name="Orvis J."/>
            <person name="Roemer T."/>
            <person name="Ronning C.M."/>
            <person name="Sundaram J.P."/>
            <person name="Sutton G."/>
            <person name="Turner G."/>
            <person name="Venter J.C."/>
            <person name="White O.R."/>
            <person name="Whitty B.R."/>
            <person name="Youngman P."/>
            <person name="Wolfe K.H."/>
            <person name="Goldman G.H."/>
            <person name="Wortman J.R."/>
            <person name="Jiang B."/>
            <person name="Denning D.W."/>
            <person name="Nierman W.C."/>
        </authorList>
    </citation>
    <scope>NUCLEOTIDE SEQUENCE [LARGE SCALE GENOMIC DNA]</scope>
    <source>
        <strain evidence="5">CBS 144.89 / FGSC A1163 / CEA10</strain>
    </source>
</reference>
<evidence type="ECO:0000256" key="2">
    <source>
        <dbReference type="SAM" id="MobiDB-lite"/>
    </source>
</evidence>
<feature type="compositionally biased region" description="Low complexity" evidence="2">
    <location>
        <begin position="287"/>
        <end position="299"/>
    </location>
</feature>
<gene>
    <name evidence="4" type="ORF">AFUB_048940</name>
</gene>
<dbReference type="Proteomes" id="UP000001699">
    <property type="component" value="Unassembled WGS sequence"/>
</dbReference>
<feature type="region of interest" description="Disordered" evidence="2">
    <location>
        <begin position="364"/>
        <end position="385"/>
    </location>
</feature>
<accession>B0Y175</accession>
<dbReference type="PANTHER" id="PTHR47785:SF3">
    <property type="entry name" value="ZN(2)-C6 FUNGAL-TYPE DOMAIN-CONTAINING PROTEIN"/>
    <property type="match status" value="1"/>
</dbReference>
<dbReference type="GO" id="GO:0003677">
    <property type="term" value="F:DNA binding"/>
    <property type="evidence" value="ECO:0007669"/>
    <property type="project" value="InterPro"/>
</dbReference>